<organism evidence="3 4">
    <name type="scientific">Nitrosomonas halophila</name>
    <dbReference type="NCBI Taxonomy" id="44576"/>
    <lineage>
        <taxon>Bacteria</taxon>
        <taxon>Pseudomonadati</taxon>
        <taxon>Pseudomonadota</taxon>
        <taxon>Betaproteobacteria</taxon>
        <taxon>Nitrosomonadales</taxon>
        <taxon>Nitrosomonadaceae</taxon>
        <taxon>Nitrosomonas</taxon>
    </lineage>
</organism>
<sequence>MIEVAYALPHDQFLKRFEVPVGTSLAQAIQLSGVCQPYPEIDCTGLKTGIFGKIVSADTVLQPHDRIEIYRPLAIDPKEKRRLKSRKRTRADR</sequence>
<dbReference type="AlphaFoldDB" id="A0A1H3PUM4"/>
<dbReference type="NCBIfam" id="NF002490">
    <property type="entry name" value="PRK01777.1"/>
    <property type="match status" value="1"/>
</dbReference>
<keyword evidence="4" id="KW-1185">Reference proteome</keyword>
<dbReference type="Gene3D" id="3.10.20.280">
    <property type="entry name" value="RnfH-like"/>
    <property type="match status" value="1"/>
</dbReference>
<gene>
    <name evidence="3" type="ORF">SAMN05421881_11146</name>
</gene>
<dbReference type="InterPro" id="IPR016155">
    <property type="entry name" value="Mopterin_synth/thiamin_S_b"/>
</dbReference>
<dbReference type="InterPro" id="IPR037021">
    <property type="entry name" value="RnfH_sf"/>
</dbReference>
<name>A0A1H3PUM4_9PROT</name>
<dbReference type="STRING" id="44576.SAMN05421881_11146"/>
<reference evidence="3 4" key="1">
    <citation type="submission" date="2016-10" db="EMBL/GenBank/DDBJ databases">
        <authorList>
            <person name="de Groot N.N."/>
        </authorList>
    </citation>
    <scope>NUCLEOTIDE SEQUENCE [LARGE SCALE GENOMIC DNA]</scope>
    <source>
        <strain evidence="3 4">Nm1</strain>
    </source>
</reference>
<dbReference type="InterPro" id="IPR005346">
    <property type="entry name" value="RnfH"/>
</dbReference>
<comment type="similarity">
    <text evidence="1 2">Belongs to the UPF0125 (RnfH) family.</text>
</comment>
<dbReference type="PANTHER" id="PTHR37483">
    <property type="entry name" value="UPF0125 PROTEIN RATB"/>
    <property type="match status" value="1"/>
</dbReference>
<proteinExistence type="inferred from homology"/>
<evidence type="ECO:0000313" key="3">
    <source>
        <dbReference type="EMBL" id="SDZ05002.1"/>
    </source>
</evidence>
<evidence type="ECO:0000256" key="2">
    <source>
        <dbReference type="HAMAP-Rule" id="MF_00460"/>
    </source>
</evidence>
<evidence type="ECO:0000256" key="1">
    <source>
        <dbReference type="ARBA" id="ARBA00010645"/>
    </source>
</evidence>
<dbReference type="Proteomes" id="UP000198640">
    <property type="component" value="Unassembled WGS sequence"/>
</dbReference>
<dbReference type="SUPFAM" id="SSF54285">
    <property type="entry name" value="MoaD/ThiS"/>
    <property type="match status" value="1"/>
</dbReference>
<evidence type="ECO:0000313" key="4">
    <source>
        <dbReference type="Proteomes" id="UP000198640"/>
    </source>
</evidence>
<protein>
    <recommendedName>
        <fullName evidence="2">UPF0125 protein SAMN05421881_11146</fullName>
    </recommendedName>
</protein>
<dbReference type="EMBL" id="FNOY01000114">
    <property type="protein sequence ID" value="SDZ05002.1"/>
    <property type="molecule type" value="Genomic_DNA"/>
</dbReference>
<dbReference type="HAMAP" id="MF_00460">
    <property type="entry name" value="UPF0125_RnfH"/>
    <property type="match status" value="1"/>
</dbReference>
<accession>A0A1H3PUM4</accession>
<dbReference type="Pfam" id="PF03658">
    <property type="entry name" value="Ub-RnfH"/>
    <property type="match status" value="1"/>
</dbReference>
<dbReference type="PANTHER" id="PTHR37483:SF1">
    <property type="entry name" value="UPF0125 PROTEIN RATB"/>
    <property type="match status" value="1"/>
</dbReference>